<dbReference type="InterPro" id="IPR013087">
    <property type="entry name" value="Znf_C2H2_type"/>
</dbReference>
<dbReference type="PROSITE" id="PS00028">
    <property type="entry name" value="ZINC_FINGER_C2H2_1"/>
    <property type="match status" value="1"/>
</dbReference>
<feature type="region of interest" description="Disordered" evidence="1">
    <location>
        <begin position="1"/>
        <end position="50"/>
    </location>
</feature>
<protein>
    <submittedName>
        <fullName evidence="4">Uncharacterized protein DKFZp434B061-like</fullName>
    </submittedName>
</protein>
<dbReference type="AlphaFoldDB" id="A0A8B8BW01"/>
<feature type="region of interest" description="Disordered" evidence="1">
    <location>
        <begin position="151"/>
        <end position="173"/>
    </location>
</feature>
<evidence type="ECO:0000313" key="4">
    <source>
        <dbReference type="RefSeq" id="XP_022307460.1"/>
    </source>
</evidence>
<feature type="domain" description="C2H2-type" evidence="2">
    <location>
        <begin position="247"/>
        <end position="268"/>
    </location>
</feature>
<evidence type="ECO:0000256" key="1">
    <source>
        <dbReference type="SAM" id="MobiDB-lite"/>
    </source>
</evidence>
<keyword evidence="3" id="KW-1185">Reference proteome</keyword>
<name>A0A8B8BW01_CRAVI</name>
<proteinExistence type="predicted"/>
<dbReference type="GeneID" id="111113455"/>
<accession>A0A8B8BW01</accession>
<dbReference type="Proteomes" id="UP000694844">
    <property type="component" value="Chromosome 9"/>
</dbReference>
<sequence length="278" mass="30269">MVDEEELPLAQSPLAQPPPPLALPDPSPPPKKKKSPPKKKKKSPPKSLMVRIPLAKFNKTPPRISPNIVKTPVKETKTLAMLKANLAQQKARIAQQRGPIGASRTDDTALPSLSSPVGPILGTSLPSFSDTVIAPKSSSSSTVFEAATPFAPTHTSTAKPPPQKKRGWNSSSFCKSNTPDDAITLYSSGEEFDTPVKKGPNIKYTARKTPILVETPKRKCPNIKYTKRKSPPKKKSPKTKTGRLFKCRVCGKAINKKMYRDVHEITEHGDADAWLAGQ</sequence>
<feature type="compositionally biased region" description="Basic residues" evidence="1">
    <location>
        <begin position="30"/>
        <end position="44"/>
    </location>
</feature>
<evidence type="ECO:0000313" key="3">
    <source>
        <dbReference type="Proteomes" id="UP000694844"/>
    </source>
</evidence>
<feature type="compositionally biased region" description="Pro residues" evidence="1">
    <location>
        <begin position="15"/>
        <end position="29"/>
    </location>
</feature>
<feature type="region of interest" description="Disordered" evidence="1">
    <location>
        <begin position="222"/>
        <end position="241"/>
    </location>
</feature>
<reference evidence="4" key="1">
    <citation type="submission" date="2025-08" db="UniProtKB">
        <authorList>
            <consortium name="RefSeq"/>
        </authorList>
    </citation>
    <scope>IDENTIFICATION</scope>
    <source>
        <tissue evidence="4">Whole sample</tissue>
    </source>
</reference>
<gene>
    <name evidence="4" type="primary">LOC111113455</name>
</gene>
<dbReference type="KEGG" id="cvn:111113455"/>
<evidence type="ECO:0000259" key="2">
    <source>
        <dbReference type="PROSITE" id="PS00028"/>
    </source>
</evidence>
<organism evidence="3 4">
    <name type="scientific">Crassostrea virginica</name>
    <name type="common">Eastern oyster</name>
    <dbReference type="NCBI Taxonomy" id="6565"/>
    <lineage>
        <taxon>Eukaryota</taxon>
        <taxon>Metazoa</taxon>
        <taxon>Spiralia</taxon>
        <taxon>Lophotrochozoa</taxon>
        <taxon>Mollusca</taxon>
        <taxon>Bivalvia</taxon>
        <taxon>Autobranchia</taxon>
        <taxon>Pteriomorphia</taxon>
        <taxon>Ostreida</taxon>
        <taxon>Ostreoidea</taxon>
        <taxon>Ostreidae</taxon>
        <taxon>Crassostrea</taxon>
    </lineage>
</organism>
<dbReference type="RefSeq" id="XP_022307460.1">
    <property type="nucleotide sequence ID" value="XM_022451752.1"/>
</dbReference>
<dbReference type="PRINTS" id="PR01217">
    <property type="entry name" value="PRICHEXTENSN"/>
</dbReference>